<keyword evidence="1" id="KW-0812">Transmembrane</keyword>
<evidence type="ECO:0008006" key="4">
    <source>
        <dbReference type="Google" id="ProtNLM"/>
    </source>
</evidence>
<dbReference type="Proteomes" id="UP001501470">
    <property type="component" value="Unassembled WGS sequence"/>
</dbReference>
<comment type="caution">
    <text evidence="2">The sequence shown here is derived from an EMBL/GenBank/DDBJ whole genome shotgun (WGS) entry which is preliminary data.</text>
</comment>
<feature type="transmembrane region" description="Helical" evidence="1">
    <location>
        <begin position="21"/>
        <end position="45"/>
    </location>
</feature>
<reference evidence="3" key="1">
    <citation type="journal article" date="2019" name="Int. J. Syst. Evol. Microbiol.">
        <title>The Global Catalogue of Microorganisms (GCM) 10K type strain sequencing project: providing services to taxonomists for standard genome sequencing and annotation.</title>
        <authorList>
            <consortium name="The Broad Institute Genomics Platform"/>
            <consortium name="The Broad Institute Genome Sequencing Center for Infectious Disease"/>
            <person name="Wu L."/>
            <person name="Ma J."/>
        </authorList>
    </citation>
    <scope>NUCLEOTIDE SEQUENCE [LARGE SCALE GENOMIC DNA]</scope>
    <source>
        <strain evidence="3">JCM 15933</strain>
    </source>
</reference>
<keyword evidence="3" id="KW-1185">Reference proteome</keyword>
<accession>A0ABP4NPB9</accession>
<gene>
    <name evidence="2" type="ORF">GCM10009827_103540</name>
</gene>
<proteinExistence type="predicted"/>
<keyword evidence="1" id="KW-1133">Transmembrane helix</keyword>
<organism evidence="2 3">
    <name type="scientific">Dactylosporangium maewongense</name>
    <dbReference type="NCBI Taxonomy" id="634393"/>
    <lineage>
        <taxon>Bacteria</taxon>
        <taxon>Bacillati</taxon>
        <taxon>Actinomycetota</taxon>
        <taxon>Actinomycetes</taxon>
        <taxon>Micromonosporales</taxon>
        <taxon>Micromonosporaceae</taxon>
        <taxon>Dactylosporangium</taxon>
    </lineage>
</organism>
<dbReference type="RefSeq" id="WP_344512923.1">
    <property type="nucleotide sequence ID" value="NZ_BAAAQD010000035.1"/>
</dbReference>
<evidence type="ECO:0000256" key="1">
    <source>
        <dbReference type="SAM" id="Phobius"/>
    </source>
</evidence>
<evidence type="ECO:0000313" key="3">
    <source>
        <dbReference type="Proteomes" id="UP001501470"/>
    </source>
</evidence>
<protein>
    <recommendedName>
        <fullName evidence="4">DUF4878 domain-containing protein</fullName>
    </recommendedName>
</protein>
<evidence type="ECO:0000313" key="2">
    <source>
        <dbReference type="EMBL" id="GAA1565258.1"/>
    </source>
</evidence>
<keyword evidence="1" id="KW-0472">Membrane</keyword>
<name>A0ABP4NPB9_9ACTN</name>
<dbReference type="EMBL" id="BAAAQD010000035">
    <property type="protein sequence ID" value="GAA1565258.1"/>
    <property type="molecule type" value="Genomic_DNA"/>
</dbReference>
<sequence>MAMQFEYTVPQPPRRNTTLRTVLIVVGVLAVLCCGGGGVGAYFLFNKVADSTSAAQAAAEAYVGALESGDFAAAYGLACAATRGEHTQDDYVAALGRQPKIQSHKVVGTFIRNVNGKTSADITMDVVYAEGSPKRYVFTLVEEGDAWKVCGVPS</sequence>